<evidence type="ECO:0000259" key="2">
    <source>
        <dbReference type="Pfam" id="PF12432"/>
    </source>
</evidence>
<evidence type="ECO:0000313" key="4">
    <source>
        <dbReference type="Proteomes" id="UP001190700"/>
    </source>
</evidence>
<reference evidence="3 4" key="1">
    <citation type="journal article" date="2015" name="Genome Biol. Evol.">
        <title>Comparative Genomics of a Bacterivorous Green Alga Reveals Evolutionary Causalities and Consequences of Phago-Mixotrophic Mode of Nutrition.</title>
        <authorList>
            <person name="Burns J.A."/>
            <person name="Paasch A."/>
            <person name="Narechania A."/>
            <person name="Kim E."/>
        </authorList>
    </citation>
    <scope>NUCLEOTIDE SEQUENCE [LARGE SCALE GENOMIC DNA]</scope>
    <source>
        <strain evidence="3 4">PLY_AMNH</strain>
    </source>
</reference>
<feature type="region of interest" description="Disordered" evidence="1">
    <location>
        <begin position="232"/>
        <end position="263"/>
    </location>
</feature>
<feature type="region of interest" description="Disordered" evidence="1">
    <location>
        <begin position="1906"/>
        <end position="1928"/>
    </location>
</feature>
<organism evidence="3 4">
    <name type="scientific">Cymbomonas tetramitiformis</name>
    <dbReference type="NCBI Taxonomy" id="36881"/>
    <lineage>
        <taxon>Eukaryota</taxon>
        <taxon>Viridiplantae</taxon>
        <taxon>Chlorophyta</taxon>
        <taxon>Pyramimonadophyceae</taxon>
        <taxon>Pyramimonadales</taxon>
        <taxon>Pyramimonadaceae</taxon>
        <taxon>Cymbomonas</taxon>
    </lineage>
</organism>
<evidence type="ECO:0000313" key="3">
    <source>
        <dbReference type="EMBL" id="KAK3274557.1"/>
    </source>
</evidence>
<feature type="region of interest" description="Disordered" evidence="1">
    <location>
        <begin position="1459"/>
        <end position="1481"/>
    </location>
</feature>
<name>A0AAE0GAR8_9CHLO</name>
<feature type="compositionally biased region" description="Polar residues" evidence="1">
    <location>
        <begin position="305"/>
        <end position="320"/>
    </location>
</feature>
<feature type="compositionally biased region" description="Polar residues" evidence="1">
    <location>
        <begin position="1850"/>
        <end position="1861"/>
    </location>
</feature>
<feature type="compositionally biased region" description="Low complexity" evidence="1">
    <location>
        <begin position="245"/>
        <end position="260"/>
    </location>
</feature>
<keyword evidence="4" id="KW-1185">Reference proteome</keyword>
<dbReference type="InterPro" id="IPR038902">
    <property type="entry name" value="INTS1"/>
</dbReference>
<dbReference type="Pfam" id="PF12432">
    <property type="entry name" value="INTS1_RP2B-bd"/>
    <property type="match status" value="1"/>
</dbReference>
<feature type="region of interest" description="Disordered" evidence="1">
    <location>
        <begin position="1677"/>
        <end position="1696"/>
    </location>
</feature>
<feature type="region of interest" description="Disordered" evidence="1">
    <location>
        <begin position="1850"/>
        <end position="1879"/>
    </location>
</feature>
<dbReference type="GO" id="GO:0034474">
    <property type="term" value="P:U2 snRNA 3'-end processing"/>
    <property type="evidence" value="ECO:0007669"/>
    <property type="project" value="InterPro"/>
</dbReference>
<feature type="compositionally biased region" description="Basic and acidic residues" evidence="1">
    <location>
        <begin position="1"/>
        <end position="15"/>
    </location>
</feature>
<comment type="caution">
    <text evidence="3">The sequence shown here is derived from an EMBL/GenBank/DDBJ whole genome shotgun (WGS) entry which is preliminary data.</text>
</comment>
<dbReference type="PANTHER" id="PTHR21224">
    <property type="entry name" value="INTEGRATOR COMPLEX SUBUNIT 1"/>
    <property type="match status" value="1"/>
</dbReference>
<feature type="region of interest" description="Disordered" evidence="1">
    <location>
        <begin position="1"/>
        <end position="74"/>
    </location>
</feature>
<dbReference type="GO" id="GO:0032039">
    <property type="term" value="C:integrator complex"/>
    <property type="evidence" value="ECO:0007669"/>
    <property type="project" value="InterPro"/>
</dbReference>
<feature type="region of interest" description="Disordered" evidence="1">
    <location>
        <begin position="294"/>
        <end position="331"/>
    </location>
</feature>
<feature type="compositionally biased region" description="Low complexity" evidence="1">
    <location>
        <begin position="321"/>
        <end position="331"/>
    </location>
</feature>
<feature type="region of interest" description="Disordered" evidence="1">
    <location>
        <begin position="1536"/>
        <end position="1561"/>
    </location>
</feature>
<dbReference type="PANTHER" id="PTHR21224:SF1">
    <property type="entry name" value="INTEGRATOR COMPLEX SUBUNIT 1"/>
    <property type="match status" value="1"/>
</dbReference>
<feature type="domain" description="Integrator complex subunit 1 RPB2-binding" evidence="2">
    <location>
        <begin position="373"/>
        <end position="499"/>
    </location>
</feature>
<feature type="compositionally biased region" description="Basic and acidic residues" evidence="1">
    <location>
        <begin position="1466"/>
        <end position="1479"/>
    </location>
</feature>
<dbReference type="InterPro" id="IPR022145">
    <property type="entry name" value="INTS1_RPB2-bd"/>
</dbReference>
<gene>
    <name evidence="3" type="ORF">CYMTET_17262</name>
</gene>
<feature type="compositionally biased region" description="Basic and acidic residues" evidence="1">
    <location>
        <begin position="56"/>
        <end position="72"/>
    </location>
</feature>
<accession>A0AAE0GAR8</accession>
<protein>
    <recommendedName>
        <fullName evidence="2">Integrator complex subunit 1 RPB2-binding domain-containing protein</fullName>
    </recommendedName>
</protein>
<sequence>MSDSEQQGKRPREELPSSVTNKSAKCDPCPVLDINLPPPEEENTVKPITVEPSSNSKDETAPSPEAQRRVSVERGSALAEALPITPEAENLGLASRVSEALSNEDIDLARVDALLTNAIEGLSNPATGQLAAKYFYLSIALIAKRSPSLMLLPSTYAALLNLLRQTPGGARRSPTLPTLAAVVLCEALASVPSWPVELALVYLEDAFGSRVWIDQENCKGFVANLLTAFPKPPASSGPPSDQGEAPTASAPHGGASSGAHLDATKADEGGLSTAAASTAARLLSGGGDKARRLQAGCPKGGLDRNSISAGTAQGSLSSNTPAPHSAAPGTAAAAQDAAAAQVPVMARFAAPGAMDTVRAKFVELQSSFIKSSASRENPRNTLRLYQLGTCYPAGRQAAANVLETFINSSSHFRAARLLLDCVLDNTTTDGAEDLHTVATLLSMRLKPLHAAMFTEIVGRLVGRRREYGALALKLFVTAEVQSKNPHNLKCIANTIMAMPSGTAENEIASLLQELAAGEEARPHLRGLVRRLWRACAQHLKAAALARGLLQSQRIQFASGRRGGRRAGRGDPGVAEMQAQSHAVKEAWLAQVIDLLCMVLLLGASGEVDAAAAHSFRWEVAGAQRDAVMWCQNLLCKYLPGLEAEHLTLILRRLLFVQGPDAYFTAGETYGDSEHAALSLLQAGMPVHEDMLTRICLMGLVDTYPLSRAEALGLLECCVERAARLHCHDHGVLQVSMVAMLEAVFKLAQCDVQLPASAGDPAPSLLVHRGLFWRAAVLTAVLAALNFPTLGEKVWRGQMLPSVRHLLEVLITHSQEFPACAVPQEAARLRAASAECDAADRQVAAHQRRICEEAEVAVPEEGEVMVLDLYGLPRAPPSETLNVLLQRDSELGLGAALRAEPGLLADMAMQAGGAQVAAPWLLPLLGHDHTAAAAVPAEWRAELLLLLVLQDTPGAAQTRRHLGTLLRACLTSATIDSPDEALLAARTVKFLATRLGARSAGLRAASRRCLHAILGPEGTEDAPADGDTPGGTAHWLQGALRVPMAAALVPMLRALVGRAVEREESPAQLAAYLQFLHQVGASSAAALAAARFLTRRGLLAEWLVGREGSSPPPCAELATHLAVALAAALSEEAPAGEAEAQARLEEARELEEEAACSLGEPVTVTLPEGDGRPVRRKVQMHKLLIQGAVEAVALLSPGRTQGSGTAALCRQGAASVEEAHAAQEAAPGDGAAAMETHDAAWVSPYERLRDALLAGEIDTESGAPAPVLSAADVLRLALRAGPSTAVMALQRGASLEVPTLLLVAARSDVPEATAEAALQRAQEALLQGAPLSLDASLTSRGASGEAAAACILQRARRAGGKGAAGGKGLTPLIAALEPALQRTAGYPALPAGVLKPGAAERGGEGACVELEASVSGLAVGIAPSAWLAEGPWGCAGQQGQGASWHGAAQERLGKLLVAGGEAAQTRGEGRPPQRGSRAEPEADVAAMAEPEADVAAMAEQLLNEEGGQTGWRCLHDAPNGTLERLVAALVAATVRRDAQQQQQQTEASLEGGSGEPGRRGRAATATSTAVCLLAAALAGQASAEGGGRSWEAAPGESCAAADLGMRGALLLEALAVLDPEVKVVQHMNLAGAAARARTCPVAARVGVAVLARAMETREVPHARCCQLLTQALLVDGKTSGEASGKRSTSTGGGQWPAGEAAEKLGFIGWRGGTGASRAVEFADAVLRRAGPRLPKKVQSGGAEARGLQGEALGAEEDLQLEGLAGRLSELVVEAAAAGVESAEEAVQRGMKHLAPLVLMVALGPPAALLPVVLASLQESAESSAQPEAARAVARALAQHLRLIFPFSPMGSSGAMSTSTPQQSLRAPPPPSAELPALASPGGGSKVLQSCALDVALHRALRAACGSSSAASGRESDTPEGGGSATPQHTTRALTEALALVCPQIFVRHLPLVTAMLTAAEARYATGSQAVRKEAAAAVGHCLQLLAVLPLQTVAIPGTLHSVSQALRVLCRLLSTSHNLDLAQQLCRVLTRWGEASGHDFTDLRAHLEQLQVAYPNLRWPKLVEAHSRAIGSLAPIGGATGMMLVEPPSAGGSAAVLASHVEAVRLELQEALQGVGGFDEGAPSAAPSHLIETLQNTETAAASQPAVVAPLAEVLLQLGASEGWQGTVEMREVVFRLLVRWAMHESADARPAAPVAQRQGPGICQDDGLGSSMSAGVGVMSRCDLVVQCLLRGLRSRDDQTAAGAAHGAAHVFHLCPSRQVEILWAMLQKDGVCNAGDDSSEITSLQHLMSSLMPLTARIL</sequence>
<evidence type="ECO:0000256" key="1">
    <source>
        <dbReference type="SAM" id="MobiDB-lite"/>
    </source>
</evidence>
<dbReference type="EMBL" id="LGRX02007657">
    <property type="protein sequence ID" value="KAK3274557.1"/>
    <property type="molecule type" value="Genomic_DNA"/>
</dbReference>
<proteinExistence type="predicted"/>
<dbReference type="Proteomes" id="UP001190700">
    <property type="component" value="Unassembled WGS sequence"/>
</dbReference>